<comment type="caution">
    <text evidence="3">The sequence shown here is derived from an EMBL/GenBank/DDBJ whole genome shotgun (WGS) entry which is preliminary data.</text>
</comment>
<feature type="region of interest" description="Disordered" evidence="1">
    <location>
        <begin position="342"/>
        <end position="375"/>
    </location>
</feature>
<dbReference type="EMBL" id="JWZX01002219">
    <property type="protein sequence ID" value="KOO30476.1"/>
    <property type="molecule type" value="Genomic_DNA"/>
</dbReference>
<dbReference type="Proteomes" id="UP000037460">
    <property type="component" value="Unassembled WGS sequence"/>
</dbReference>
<accession>A0A0M0JUZ1</accession>
<dbReference type="AlphaFoldDB" id="A0A0M0JUZ1"/>
<sequence length="395" mass="44768">MALGFAQLVSAFYSFLRLLLLVPLLRLPRPAAYFDRPELMARELPFFLYGSSTDFDFWLAIFVHVLIAIALNFDFLKKYASQLRVNEVEEQKAIDKLKEDWSDEAPYFYFIPAQAVRDCKTRSLPPMQALRDVGHLKLIKISLVEAFSGLGVINSILFVSHRWEEPGRPDVNGVQLKAIQAFLEKHDEIEWVWFDYSSMPQKIDGIDSRTPKEKAEFQLMLTCITDLYLTASVLILLDGSYASRFWTLTEAWCSMQTATSDGLRPSTEAERRYTISCIHNATIETTAKGLEDLVSKSTPTEMYDILKKPDVNVTNAKDKDTMLPVIQKTNEHVIEGFTNGFQQKFKSPQSPPEGSPGPERPPAEPASSEASPVKFVQAREKQIVQDDLESGQIEI</sequence>
<proteinExistence type="predicted"/>
<keyword evidence="2" id="KW-1133">Transmembrane helix</keyword>
<evidence type="ECO:0000256" key="1">
    <source>
        <dbReference type="SAM" id="MobiDB-lite"/>
    </source>
</evidence>
<keyword evidence="2" id="KW-0812">Transmembrane</keyword>
<gene>
    <name evidence="3" type="ORF">Ctob_007412</name>
</gene>
<keyword evidence="2" id="KW-0472">Membrane</keyword>
<evidence type="ECO:0000313" key="3">
    <source>
        <dbReference type="EMBL" id="KOO30476.1"/>
    </source>
</evidence>
<keyword evidence="4" id="KW-1185">Reference proteome</keyword>
<protein>
    <submittedName>
        <fullName evidence="3">Trafficking protein particle complex 8</fullName>
    </submittedName>
</protein>
<organism evidence="3 4">
    <name type="scientific">Chrysochromulina tobinii</name>
    <dbReference type="NCBI Taxonomy" id="1460289"/>
    <lineage>
        <taxon>Eukaryota</taxon>
        <taxon>Haptista</taxon>
        <taxon>Haptophyta</taxon>
        <taxon>Prymnesiophyceae</taxon>
        <taxon>Prymnesiales</taxon>
        <taxon>Chrysochromulinaceae</taxon>
        <taxon>Chrysochromulina</taxon>
    </lineage>
</organism>
<reference evidence="4" key="1">
    <citation type="journal article" date="2015" name="PLoS Genet.">
        <title>Genome Sequence and Transcriptome Analyses of Chrysochromulina tobin: Metabolic Tools for Enhanced Algal Fitness in the Prominent Order Prymnesiales (Haptophyceae).</title>
        <authorList>
            <person name="Hovde B.T."/>
            <person name="Deodato C.R."/>
            <person name="Hunsperger H.M."/>
            <person name="Ryken S.A."/>
            <person name="Yost W."/>
            <person name="Jha R.K."/>
            <person name="Patterson J."/>
            <person name="Monnat R.J. Jr."/>
            <person name="Barlow S.B."/>
            <person name="Starkenburg S.R."/>
            <person name="Cattolico R.A."/>
        </authorList>
    </citation>
    <scope>NUCLEOTIDE SEQUENCE</scope>
    <source>
        <strain evidence="4">CCMP291</strain>
    </source>
</reference>
<evidence type="ECO:0000256" key="2">
    <source>
        <dbReference type="SAM" id="Phobius"/>
    </source>
</evidence>
<name>A0A0M0JUZ1_9EUKA</name>
<evidence type="ECO:0000313" key="4">
    <source>
        <dbReference type="Proteomes" id="UP000037460"/>
    </source>
</evidence>
<feature type="transmembrane region" description="Helical" evidence="2">
    <location>
        <begin position="57"/>
        <end position="76"/>
    </location>
</feature>
<feature type="compositionally biased region" description="Pro residues" evidence="1">
    <location>
        <begin position="349"/>
        <end position="364"/>
    </location>
</feature>